<comment type="subcellular location">
    <subcellularLocation>
        <location evidence="1">Nucleus</location>
        <location evidence="1">Nucleolus</location>
    </subcellularLocation>
</comment>
<evidence type="ECO:0000256" key="6">
    <source>
        <dbReference type="SAM" id="MobiDB-lite"/>
    </source>
</evidence>
<dbReference type="OrthoDB" id="18703at2759"/>
<dbReference type="GO" id="GO:0000462">
    <property type="term" value="P:maturation of SSU-rRNA from tricistronic rRNA transcript (SSU-rRNA, 5.8S rRNA, LSU-rRNA)"/>
    <property type="evidence" value="ECO:0007669"/>
    <property type="project" value="InterPro"/>
</dbReference>
<keyword evidence="4" id="KW-0539">Nucleus</keyword>
<sequence>MAELARRREEEARRRAEEGKIGEGSGHGLKEKARRKQISSNAQRIPAVMAHPAFKANPWATIREHAANSLAEAEAVKDVAERKKAKATQQELNKVRVPASLQGMEVE</sequence>
<evidence type="ECO:0000256" key="4">
    <source>
        <dbReference type="ARBA" id="ARBA00023242"/>
    </source>
</evidence>
<dbReference type="GO" id="GO:0030686">
    <property type="term" value="C:90S preribosome"/>
    <property type="evidence" value="ECO:0007669"/>
    <property type="project" value="InterPro"/>
</dbReference>
<dbReference type="Pfam" id="PF15341">
    <property type="entry name" value="SLX9"/>
    <property type="match status" value="1"/>
</dbReference>
<evidence type="ECO:0000313" key="7">
    <source>
        <dbReference type="EMBL" id="KLT41388.1"/>
    </source>
</evidence>
<dbReference type="InterPro" id="IPR028160">
    <property type="entry name" value="Slx9-like"/>
</dbReference>
<keyword evidence="8" id="KW-1185">Reference proteome</keyword>
<proteinExistence type="inferred from homology"/>
<gene>
    <name evidence="7" type="ORF">CC85DRAFT_286565</name>
</gene>
<evidence type="ECO:0000256" key="1">
    <source>
        <dbReference type="ARBA" id="ARBA00004604"/>
    </source>
</evidence>
<dbReference type="GO" id="GO:0030688">
    <property type="term" value="C:preribosome, small subunit precursor"/>
    <property type="evidence" value="ECO:0007669"/>
    <property type="project" value="InterPro"/>
</dbReference>
<feature type="compositionally biased region" description="Basic and acidic residues" evidence="6">
    <location>
        <begin position="1"/>
        <end position="21"/>
    </location>
</feature>
<organism evidence="7 8">
    <name type="scientific">Cutaneotrichosporon oleaginosum</name>
    <dbReference type="NCBI Taxonomy" id="879819"/>
    <lineage>
        <taxon>Eukaryota</taxon>
        <taxon>Fungi</taxon>
        <taxon>Dikarya</taxon>
        <taxon>Basidiomycota</taxon>
        <taxon>Agaricomycotina</taxon>
        <taxon>Tremellomycetes</taxon>
        <taxon>Trichosporonales</taxon>
        <taxon>Trichosporonaceae</taxon>
        <taxon>Cutaneotrichosporon</taxon>
    </lineage>
</organism>
<reference evidence="7 8" key="1">
    <citation type="submission" date="2015-03" db="EMBL/GenBank/DDBJ databases">
        <title>Genomics and transcriptomics of the oil-accumulating basidiomycete yeast T. oleaginosus allow insights into substrate utilization and the diverse evolutionary trajectories of mating systems in fungi.</title>
        <authorList>
            <consortium name="DOE Joint Genome Institute"/>
            <person name="Kourist R."/>
            <person name="Kracht O."/>
            <person name="Bracharz F."/>
            <person name="Lipzen A."/>
            <person name="Nolan M."/>
            <person name="Ohm R."/>
            <person name="Grigoriev I."/>
            <person name="Sun S."/>
            <person name="Heitman J."/>
            <person name="Bruck T."/>
            <person name="Nowrousian M."/>
        </authorList>
    </citation>
    <scope>NUCLEOTIDE SEQUENCE [LARGE SCALE GENOMIC DNA]</scope>
    <source>
        <strain evidence="7 8">IBC0246</strain>
    </source>
</reference>
<dbReference type="AlphaFoldDB" id="A0A0J0XJZ0"/>
<dbReference type="Proteomes" id="UP000053611">
    <property type="component" value="Unassembled WGS sequence"/>
</dbReference>
<feature type="region of interest" description="Disordered" evidence="6">
    <location>
        <begin position="1"/>
        <end position="46"/>
    </location>
</feature>
<comment type="similarity">
    <text evidence="2">Belongs to the SLX9 family.</text>
</comment>
<evidence type="ECO:0000256" key="3">
    <source>
        <dbReference type="ARBA" id="ARBA00021321"/>
    </source>
</evidence>
<dbReference type="RefSeq" id="XP_018277879.1">
    <property type="nucleotide sequence ID" value="XM_018423563.1"/>
</dbReference>
<evidence type="ECO:0000256" key="5">
    <source>
        <dbReference type="SAM" id="Coils"/>
    </source>
</evidence>
<dbReference type="EMBL" id="KQ087219">
    <property type="protein sequence ID" value="KLT41388.1"/>
    <property type="molecule type" value="Genomic_DNA"/>
</dbReference>
<feature type="coiled-coil region" evidence="5">
    <location>
        <begin position="63"/>
        <end position="90"/>
    </location>
</feature>
<dbReference type="GO" id="GO:0005730">
    <property type="term" value="C:nucleolus"/>
    <property type="evidence" value="ECO:0007669"/>
    <property type="project" value="UniProtKB-SubCell"/>
</dbReference>
<dbReference type="STRING" id="879819.A0A0J0XJZ0"/>
<dbReference type="GeneID" id="28984166"/>
<evidence type="ECO:0000313" key="8">
    <source>
        <dbReference type="Proteomes" id="UP000053611"/>
    </source>
</evidence>
<evidence type="ECO:0000256" key="2">
    <source>
        <dbReference type="ARBA" id="ARBA00011022"/>
    </source>
</evidence>
<protein>
    <recommendedName>
        <fullName evidence="3">Ribosome biogenesis protein SLX9</fullName>
    </recommendedName>
</protein>
<name>A0A0J0XJZ0_9TREE</name>
<keyword evidence="5" id="KW-0175">Coiled coil</keyword>
<accession>A0A0J0XJZ0</accession>